<evidence type="ECO:0000256" key="6">
    <source>
        <dbReference type="ARBA" id="ARBA00023157"/>
    </source>
</evidence>
<dbReference type="SUPFAM" id="SSF48537">
    <property type="entry name" value="Phospholipase C/P1 nuclease"/>
    <property type="match status" value="1"/>
</dbReference>
<evidence type="ECO:0000256" key="4">
    <source>
        <dbReference type="ARBA" id="ARBA00022759"/>
    </source>
</evidence>
<dbReference type="Gene3D" id="1.10.575.10">
    <property type="entry name" value="P1 Nuclease"/>
    <property type="match status" value="1"/>
</dbReference>
<dbReference type="GO" id="GO:0004519">
    <property type="term" value="F:endonuclease activity"/>
    <property type="evidence" value="ECO:0007669"/>
    <property type="project" value="UniProtKB-KW"/>
</dbReference>
<evidence type="ECO:0000256" key="7">
    <source>
        <dbReference type="ARBA" id="ARBA00023180"/>
    </source>
</evidence>
<evidence type="ECO:0000256" key="5">
    <source>
        <dbReference type="ARBA" id="ARBA00022801"/>
    </source>
</evidence>
<organism evidence="8 9">
    <name type="scientific">Pelagicoccus albus</name>
    <dbReference type="NCBI Taxonomy" id="415222"/>
    <lineage>
        <taxon>Bacteria</taxon>
        <taxon>Pseudomonadati</taxon>
        <taxon>Verrucomicrobiota</taxon>
        <taxon>Opitutia</taxon>
        <taxon>Puniceicoccales</taxon>
        <taxon>Pelagicoccaceae</taxon>
        <taxon>Pelagicoccus</taxon>
    </lineage>
</organism>
<gene>
    <name evidence="8" type="ORF">H5P27_02785</name>
</gene>
<dbReference type="Pfam" id="PF02265">
    <property type="entry name" value="S1-P1_nuclease"/>
    <property type="match status" value="1"/>
</dbReference>
<keyword evidence="4" id="KW-0255">Endonuclease</keyword>
<accession>A0A7X1B3H7</accession>
<dbReference type="SFLD" id="SFLDG01125">
    <property type="entry name" value="C1.1:_Acid_Phosphatase_Like"/>
    <property type="match status" value="1"/>
</dbReference>
<evidence type="ECO:0000313" key="8">
    <source>
        <dbReference type="EMBL" id="MBC2604961.1"/>
    </source>
</evidence>
<dbReference type="PANTHER" id="PTHR33146:SF26">
    <property type="entry name" value="ENDONUCLEASE 4"/>
    <property type="match status" value="1"/>
</dbReference>
<keyword evidence="2" id="KW-0479">Metal-binding</keyword>
<dbReference type="GO" id="GO:0016788">
    <property type="term" value="F:hydrolase activity, acting on ester bonds"/>
    <property type="evidence" value="ECO:0007669"/>
    <property type="project" value="InterPro"/>
</dbReference>
<dbReference type="PANTHER" id="PTHR33146">
    <property type="entry name" value="ENDONUCLEASE 4"/>
    <property type="match status" value="1"/>
</dbReference>
<dbReference type="Gene3D" id="3.40.50.1000">
    <property type="entry name" value="HAD superfamily/HAD-like"/>
    <property type="match status" value="1"/>
</dbReference>
<dbReference type="InterPro" id="IPR036412">
    <property type="entry name" value="HAD-like_sf"/>
</dbReference>
<comment type="caution">
    <text evidence="8">The sequence shown here is derived from an EMBL/GenBank/DDBJ whole genome shotgun (WGS) entry which is preliminary data.</text>
</comment>
<dbReference type="GO" id="GO:0006308">
    <property type="term" value="P:DNA catabolic process"/>
    <property type="evidence" value="ECO:0007669"/>
    <property type="project" value="InterPro"/>
</dbReference>
<dbReference type="GO" id="GO:0003676">
    <property type="term" value="F:nucleic acid binding"/>
    <property type="evidence" value="ECO:0007669"/>
    <property type="project" value="InterPro"/>
</dbReference>
<keyword evidence="5 8" id="KW-0378">Hydrolase</keyword>
<sequence length="478" mass="54165">MSKRLARLAVLILGASSIIASCWAWGAKGHRVVGRIAEEHLSPEAKMALSEILGDESLVEVSTWADWIRSDPDMAHTGPWHYVNTPDGVSYEDSEKNPEGDAYVKLTESIELLKDESSSKEMKLDAVRWITHLVADLHQPLHAGRGEDRGGNSIRGEFFGESTNAHRIWDTGLIDYTDYSFSELAESLDRRVKVEIEDGPEPDVMRWLEESAEYRKFAYEMPEEGYSGSYRYVYDHLWLVEQRLKQAGLRLALTLEYALVGGDAWADMSLDLHWVRNSAEYEALVRQIYRAATIELEQRVASGEFEGKSWGVALDADETILDNSLEAKERMGRKFDLDVWNAWCERMEAPAVPGSVEFIQRVKELGGKVAVVSNRSVVVQKATEKNLKELGVDFDVVLLMDEEGNKTPRWNLIESGKAKRGLKAFEIVMYFGDNIHDFPAMEQDLAVSDDEEDFDSFGREYIVLPNPVYGSWVKNPRL</sequence>
<evidence type="ECO:0000256" key="2">
    <source>
        <dbReference type="ARBA" id="ARBA00022723"/>
    </source>
</evidence>
<dbReference type="Proteomes" id="UP000526501">
    <property type="component" value="Unassembled WGS sequence"/>
</dbReference>
<keyword evidence="6" id="KW-1015">Disulfide bond</keyword>
<dbReference type="SFLD" id="SFLDS00003">
    <property type="entry name" value="Haloacid_Dehalogenase"/>
    <property type="match status" value="1"/>
</dbReference>
<evidence type="ECO:0000256" key="3">
    <source>
        <dbReference type="ARBA" id="ARBA00022729"/>
    </source>
</evidence>
<proteinExistence type="predicted"/>
<keyword evidence="7" id="KW-0325">Glycoprotein</keyword>
<evidence type="ECO:0000313" key="9">
    <source>
        <dbReference type="Proteomes" id="UP000526501"/>
    </source>
</evidence>
<dbReference type="Pfam" id="PF03767">
    <property type="entry name" value="Acid_phosphat_B"/>
    <property type="match status" value="1"/>
</dbReference>
<dbReference type="AlphaFoldDB" id="A0A7X1B3H7"/>
<keyword evidence="9" id="KW-1185">Reference proteome</keyword>
<dbReference type="GO" id="GO:0009279">
    <property type="term" value="C:cell outer membrane"/>
    <property type="evidence" value="ECO:0007669"/>
    <property type="project" value="InterPro"/>
</dbReference>
<name>A0A7X1B3H7_9BACT</name>
<dbReference type="RefSeq" id="WP_185658851.1">
    <property type="nucleotide sequence ID" value="NZ_JACHVC010000005.1"/>
</dbReference>
<keyword evidence="3" id="KW-0732">Signal</keyword>
<dbReference type="InterPro" id="IPR003154">
    <property type="entry name" value="S1/P1nuclease"/>
</dbReference>
<dbReference type="InterPro" id="IPR005519">
    <property type="entry name" value="Acid_phosphat_B-like"/>
</dbReference>
<dbReference type="InterPro" id="IPR008947">
    <property type="entry name" value="PLipase_C/P1_nuclease_dom_sf"/>
</dbReference>
<dbReference type="PROSITE" id="PS51257">
    <property type="entry name" value="PROKAR_LIPOPROTEIN"/>
    <property type="match status" value="1"/>
</dbReference>
<dbReference type="InterPro" id="IPR023214">
    <property type="entry name" value="HAD_sf"/>
</dbReference>
<dbReference type="CDD" id="cd11010">
    <property type="entry name" value="S1-P1_nuclease"/>
    <property type="match status" value="1"/>
</dbReference>
<dbReference type="SUPFAM" id="SSF56784">
    <property type="entry name" value="HAD-like"/>
    <property type="match status" value="1"/>
</dbReference>
<protein>
    <submittedName>
        <fullName evidence="8">HAD hydrolase-like protein</fullName>
    </submittedName>
</protein>
<keyword evidence="1" id="KW-0540">Nuclease</keyword>
<evidence type="ECO:0000256" key="1">
    <source>
        <dbReference type="ARBA" id="ARBA00022722"/>
    </source>
</evidence>
<dbReference type="InterPro" id="IPR006423">
    <property type="entry name" value="Lipo_e_P4"/>
</dbReference>
<dbReference type="GO" id="GO:0046872">
    <property type="term" value="F:metal ion binding"/>
    <property type="evidence" value="ECO:0007669"/>
    <property type="project" value="UniProtKB-KW"/>
</dbReference>
<reference evidence="8 9" key="1">
    <citation type="submission" date="2020-07" db="EMBL/GenBank/DDBJ databases">
        <authorList>
            <person name="Feng X."/>
        </authorList>
    </citation>
    <scope>NUCLEOTIDE SEQUENCE [LARGE SCALE GENOMIC DNA]</scope>
    <source>
        <strain evidence="8 9">JCM23202</strain>
    </source>
</reference>
<dbReference type="EMBL" id="JACHVC010000005">
    <property type="protein sequence ID" value="MBC2604961.1"/>
    <property type="molecule type" value="Genomic_DNA"/>
</dbReference>